<gene>
    <name evidence="1" type="ORF">TSPGSL018_20590</name>
</gene>
<feature type="non-terminal residue" evidence="1">
    <location>
        <position position="1"/>
    </location>
</feature>
<proteinExistence type="predicted"/>
<accession>A0A061S0F3</accession>
<reference evidence="1" key="1">
    <citation type="submission" date="2014-05" db="EMBL/GenBank/DDBJ databases">
        <title>The transcriptome of the halophilic microalga Tetraselmis sp. GSL018 isolated from the Great Salt Lake, Utah.</title>
        <authorList>
            <person name="Jinkerson R.E."/>
            <person name="D'Adamo S."/>
            <person name="Posewitz M.C."/>
        </authorList>
    </citation>
    <scope>NUCLEOTIDE SEQUENCE</scope>
    <source>
        <strain evidence="1">GSL018</strain>
    </source>
</reference>
<name>A0A061S0F3_9CHLO</name>
<organism evidence="1">
    <name type="scientific">Tetraselmis sp. GSL018</name>
    <dbReference type="NCBI Taxonomy" id="582737"/>
    <lineage>
        <taxon>Eukaryota</taxon>
        <taxon>Viridiplantae</taxon>
        <taxon>Chlorophyta</taxon>
        <taxon>core chlorophytes</taxon>
        <taxon>Chlorodendrophyceae</taxon>
        <taxon>Chlorodendrales</taxon>
        <taxon>Chlorodendraceae</taxon>
        <taxon>Tetraselmis</taxon>
    </lineage>
</organism>
<dbReference type="EMBL" id="GBEZ01009292">
    <property type="protein sequence ID" value="JAC76286.1"/>
    <property type="molecule type" value="Transcribed_RNA"/>
</dbReference>
<protein>
    <submittedName>
        <fullName evidence="1">Uncharacterized protein</fullName>
    </submittedName>
</protein>
<dbReference type="AlphaFoldDB" id="A0A061S0F3"/>
<sequence length="56" mass="5860">EVGAAYRGCAQGQLWAVRDGGITPLRSQPFAKPLKPRGSRLGLLKAIGRCPSLLGA</sequence>
<evidence type="ECO:0000313" key="1">
    <source>
        <dbReference type="EMBL" id="JAC76286.1"/>
    </source>
</evidence>